<name>A0A645CBJ1_9ZZZZ</name>
<dbReference type="EMBL" id="VSSQ01025867">
    <property type="protein sequence ID" value="MPM74294.1"/>
    <property type="molecule type" value="Genomic_DNA"/>
</dbReference>
<evidence type="ECO:0000256" key="1">
    <source>
        <dbReference type="SAM" id="Coils"/>
    </source>
</evidence>
<accession>A0A645CBJ1</accession>
<dbReference type="AlphaFoldDB" id="A0A645CBJ1"/>
<protein>
    <submittedName>
        <fullName evidence="2">Uncharacterized protein</fullName>
    </submittedName>
</protein>
<proteinExistence type="predicted"/>
<gene>
    <name evidence="2" type="ORF">SDC9_121280</name>
</gene>
<sequence>MEKRGYPVGIEPGHEDNIGQYINGRPKKVIHPVCANVLDTRIFFQITETSNKVKTTELERQKTYQDYKYVPTGKLCFEITNHPSHSHARSKWHDGKVAKVEDQINDIIVNMIRTSTSTKESKAWSEVESKKRAIEEAERQKQELQNRMNKIRQEHLAKQADRYLRYKQIKEYFETMTAEGRKRLGDAYPGSDFSKWVEWAESYLKEIGPGTWELPKFEVAYSQWDACFHSVTF</sequence>
<feature type="coiled-coil region" evidence="1">
    <location>
        <begin position="127"/>
        <end position="161"/>
    </location>
</feature>
<comment type="caution">
    <text evidence="2">The sequence shown here is derived from an EMBL/GenBank/DDBJ whole genome shotgun (WGS) entry which is preliminary data.</text>
</comment>
<keyword evidence="1" id="KW-0175">Coiled coil</keyword>
<reference evidence="2" key="1">
    <citation type="submission" date="2019-08" db="EMBL/GenBank/DDBJ databases">
        <authorList>
            <person name="Kucharzyk K."/>
            <person name="Murdoch R.W."/>
            <person name="Higgins S."/>
            <person name="Loffler F."/>
        </authorList>
    </citation>
    <scope>NUCLEOTIDE SEQUENCE</scope>
</reference>
<evidence type="ECO:0000313" key="2">
    <source>
        <dbReference type="EMBL" id="MPM74294.1"/>
    </source>
</evidence>
<organism evidence="2">
    <name type="scientific">bioreactor metagenome</name>
    <dbReference type="NCBI Taxonomy" id="1076179"/>
    <lineage>
        <taxon>unclassified sequences</taxon>
        <taxon>metagenomes</taxon>
        <taxon>ecological metagenomes</taxon>
    </lineage>
</organism>